<protein>
    <recommendedName>
        <fullName evidence="6">Type II secretion system protein</fullName>
    </recommendedName>
</protein>
<keyword evidence="5" id="KW-1185">Reference proteome</keyword>
<dbReference type="KEGG" id="fad:CDH04_07080"/>
<evidence type="ECO:0000313" key="2">
    <source>
        <dbReference type="EMBL" id="AXA34179.1"/>
    </source>
</evidence>
<keyword evidence="1" id="KW-0472">Membrane</keyword>
<dbReference type="Pfam" id="PF07963">
    <property type="entry name" value="N_methyl"/>
    <property type="match status" value="1"/>
</dbReference>
<evidence type="ECO:0000313" key="5">
    <source>
        <dbReference type="Proteomes" id="UP000681131"/>
    </source>
</evidence>
<evidence type="ECO:0000313" key="4">
    <source>
        <dbReference type="Proteomes" id="UP000251120"/>
    </source>
</evidence>
<dbReference type="OrthoDB" id="5605765at2"/>
<keyword evidence="1" id="KW-1133">Transmembrane helix</keyword>
<dbReference type="Proteomes" id="UP000251120">
    <property type="component" value="Chromosome"/>
</dbReference>
<feature type="transmembrane region" description="Helical" evidence="1">
    <location>
        <begin position="29"/>
        <end position="50"/>
    </location>
</feature>
<accession>A0A2Z4XZI4</accession>
<dbReference type="EMBL" id="CP021781">
    <property type="protein sequence ID" value="AXA34179.1"/>
    <property type="molecule type" value="Genomic_DNA"/>
</dbReference>
<name>A0A2Z4XZI4_9GAMM</name>
<evidence type="ECO:0000256" key="1">
    <source>
        <dbReference type="SAM" id="Phobius"/>
    </source>
</evidence>
<keyword evidence="1" id="KW-0812">Transmembrane</keyword>
<dbReference type="EMBL" id="CP043424">
    <property type="protein sequence ID" value="QIW12423.1"/>
    <property type="molecule type" value="Genomic_DNA"/>
</dbReference>
<gene>
    <name evidence="2" type="ORF">CDH04_07080</name>
    <name evidence="3" type="ORF">FZC43_07080</name>
</gene>
<dbReference type="InterPro" id="IPR012902">
    <property type="entry name" value="N_methyl_site"/>
</dbReference>
<evidence type="ECO:0008006" key="6">
    <source>
        <dbReference type="Google" id="ProtNLM"/>
    </source>
</evidence>
<sequence>MLIFTIINRVNFIRMHFSKRVAKQRGITLVESMISIAILMFLLFAFFLVFNSTILSSSTLNKQVDMTSALDQRIDDYVLTGSFNDTSSGSMVFFQEATDDPAIVEFTVTGDGITVSKDKAIFNG</sequence>
<dbReference type="Proteomes" id="UP000681131">
    <property type="component" value="Chromosome"/>
</dbReference>
<reference evidence="2 4" key="1">
    <citation type="submission" date="2017-06" db="EMBL/GenBank/DDBJ databases">
        <title>Complete genome of Francisella adeliensis.</title>
        <authorList>
            <person name="Vallesi A."/>
            <person name="Sjodin A."/>
        </authorList>
    </citation>
    <scope>NUCLEOTIDE SEQUENCE [LARGE SCALE GENOMIC DNA]</scope>
    <source>
        <strain evidence="2 4">FDC440</strain>
    </source>
</reference>
<organism evidence="2 4">
    <name type="scientific">Francisella adeliensis</name>
    <dbReference type="NCBI Taxonomy" id="2007306"/>
    <lineage>
        <taxon>Bacteria</taxon>
        <taxon>Pseudomonadati</taxon>
        <taxon>Pseudomonadota</taxon>
        <taxon>Gammaproteobacteria</taxon>
        <taxon>Thiotrichales</taxon>
        <taxon>Francisellaceae</taxon>
        <taxon>Francisella</taxon>
    </lineage>
</organism>
<dbReference type="AlphaFoldDB" id="A0A2Z4XZI4"/>
<evidence type="ECO:0000313" key="3">
    <source>
        <dbReference type="EMBL" id="QIW12423.1"/>
    </source>
</evidence>
<dbReference type="PROSITE" id="PS00409">
    <property type="entry name" value="PROKAR_NTER_METHYL"/>
    <property type="match status" value="1"/>
</dbReference>
<proteinExistence type="predicted"/>
<reference evidence="3 5" key="2">
    <citation type="submission" date="2019-08" db="EMBL/GenBank/DDBJ databases">
        <title>Complete genome sequences of Francisella adeliensis (FSC1325 and FSC1326).</title>
        <authorList>
            <person name="Ohrman C."/>
            <person name="Uneklint I."/>
            <person name="Vallesi A."/>
            <person name="Karlsson L."/>
            <person name="Sjodin A."/>
        </authorList>
    </citation>
    <scope>NUCLEOTIDE SEQUENCE [LARGE SCALE GENOMIC DNA]</scope>
    <source>
        <strain evidence="3 5">FSC1325</strain>
    </source>
</reference>